<evidence type="ECO:0000259" key="2">
    <source>
        <dbReference type="Pfam" id="PF02357"/>
    </source>
</evidence>
<dbReference type="AlphaFoldDB" id="A0A1I4W4U2"/>
<gene>
    <name evidence="3" type="ORF">SAMN05216516_102292</name>
</gene>
<accession>A0A1I4W4U2</accession>
<keyword evidence="4" id="KW-1185">Reference proteome</keyword>
<dbReference type="Proteomes" id="UP000242222">
    <property type="component" value="Unassembled WGS sequence"/>
</dbReference>
<protein>
    <submittedName>
        <fullName evidence="3">Transcriptional antiterminator RfaH</fullName>
    </submittedName>
</protein>
<reference evidence="4" key="1">
    <citation type="submission" date="2016-10" db="EMBL/GenBank/DDBJ databases">
        <authorList>
            <person name="Varghese N."/>
            <person name="Submissions S."/>
        </authorList>
    </citation>
    <scope>NUCLEOTIDE SEQUENCE [LARGE SCALE GENOMIC DNA]</scope>
    <source>
        <strain evidence="4">N6PO6</strain>
    </source>
</reference>
<dbReference type="GO" id="GO:0006354">
    <property type="term" value="P:DNA-templated transcription elongation"/>
    <property type="evidence" value="ECO:0007669"/>
    <property type="project" value="InterPro"/>
</dbReference>
<dbReference type="InterPro" id="IPR036735">
    <property type="entry name" value="NGN_dom_sf"/>
</dbReference>
<evidence type="ECO:0000313" key="3">
    <source>
        <dbReference type="EMBL" id="SFN08571.1"/>
    </source>
</evidence>
<organism evidence="3 4">
    <name type="scientific">Izhakiella capsodis</name>
    <dbReference type="NCBI Taxonomy" id="1367852"/>
    <lineage>
        <taxon>Bacteria</taxon>
        <taxon>Pseudomonadati</taxon>
        <taxon>Pseudomonadota</taxon>
        <taxon>Gammaproteobacteria</taxon>
        <taxon>Enterobacterales</taxon>
        <taxon>Erwiniaceae</taxon>
        <taxon>Izhakiella</taxon>
    </lineage>
</organism>
<evidence type="ECO:0000256" key="1">
    <source>
        <dbReference type="ARBA" id="ARBA00023163"/>
    </source>
</evidence>
<dbReference type="RefSeq" id="WP_177203295.1">
    <property type="nucleotide sequence ID" value="NZ_FOVC01000002.1"/>
</dbReference>
<dbReference type="EMBL" id="FOVC01000002">
    <property type="protein sequence ID" value="SFN08571.1"/>
    <property type="molecule type" value="Genomic_DNA"/>
</dbReference>
<name>A0A1I4W4U2_9GAMM</name>
<evidence type="ECO:0000313" key="4">
    <source>
        <dbReference type="Proteomes" id="UP000242222"/>
    </source>
</evidence>
<feature type="domain" description="NusG-like N-terminal" evidence="2">
    <location>
        <begin position="5"/>
        <end position="99"/>
    </location>
</feature>
<dbReference type="SUPFAM" id="SSF82679">
    <property type="entry name" value="N-utilization substance G protein NusG, N-terminal domain"/>
    <property type="match status" value="1"/>
</dbReference>
<keyword evidence="1" id="KW-0804">Transcription</keyword>
<proteinExistence type="predicted"/>
<sequence>MDFFWYLACHKKGVRNFFLAQMLLENMEVKSFTPLVIDKKKRCGELRSAIKSLFPGYFFVYFNPLKQRIRDIESVPGFSHFVKFGVELKPLRSEVINQVMEMQSALTDDYLKKERIPDEIPNELVNIFHMNDEHEKFLHFCKYAKIY</sequence>
<dbReference type="InterPro" id="IPR006645">
    <property type="entry name" value="NGN-like_dom"/>
</dbReference>
<dbReference type="Pfam" id="PF02357">
    <property type="entry name" value="NusG"/>
    <property type="match status" value="1"/>
</dbReference>
<dbReference type="STRING" id="1367852.SAMN05216516_102292"/>
<dbReference type="Gene3D" id="3.30.70.940">
    <property type="entry name" value="NusG, N-terminal domain"/>
    <property type="match status" value="1"/>
</dbReference>